<name>A0A2T9WV69_NANST</name>
<dbReference type="GO" id="GO:0003677">
    <property type="term" value="F:DNA binding"/>
    <property type="evidence" value="ECO:0007669"/>
    <property type="project" value="UniProtKB-KW"/>
</dbReference>
<feature type="binding site" evidence="12">
    <location>
        <position position="235"/>
    </location>
    <ligand>
        <name>Zn(2+)</name>
        <dbReference type="ChEBI" id="CHEBI:29105"/>
        <label>2</label>
    </ligand>
</feature>
<feature type="binding site" evidence="12">
    <location>
        <position position="318"/>
    </location>
    <ligand>
        <name>Zn(2+)</name>
        <dbReference type="ChEBI" id="CHEBI:29105"/>
        <label>1</label>
    </ligand>
</feature>
<dbReference type="GO" id="GO:0006353">
    <property type="term" value="P:DNA-templated transcription termination"/>
    <property type="evidence" value="ECO:0007669"/>
    <property type="project" value="UniProtKB-UniRule"/>
</dbReference>
<keyword evidence="9 12" id="KW-0805">Transcription regulation</keyword>
<evidence type="ECO:0000256" key="12">
    <source>
        <dbReference type="HAMAP-Rule" id="MF_00870"/>
    </source>
</evidence>
<reference evidence="15 16" key="1">
    <citation type="journal article" date="2015" name="Appl. Environ. Microbiol.">
        <title>Nanoarchaeota, Their Sulfolobales Host, and Nanoarchaeota Virus Distribution across Yellowstone National Park Hot Springs.</title>
        <authorList>
            <person name="Munson-McGee J.H."/>
            <person name="Field E.K."/>
            <person name="Bateson M."/>
            <person name="Rooney C."/>
            <person name="Stepanauskas R."/>
            <person name="Young M.J."/>
        </authorList>
    </citation>
    <scope>NUCLEOTIDE SEQUENCE [LARGE SCALE GENOMIC DNA]</scope>
    <source>
        <strain evidence="15">SCGC AB-777_O03</strain>
    </source>
</reference>
<keyword evidence="5 12" id="KW-0378">Hydrolase</keyword>
<feature type="binding site" evidence="12">
    <location>
        <position position="340"/>
    </location>
    <ligand>
        <name>Zn(2+)</name>
        <dbReference type="ChEBI" id="CHEBI:29105"/>
        <label>1</label>
    </ligand>
</feature>
<evidence type="ECO:0000256" key="1">
    <source>
        <dbReference type="ARBA" id="ARBA00022472"/>
    </source>
</evidence>
<comment type="similarity">
    <text evidence="12">Belongs to the metallo-beta-lactamase superfamily. RNA-metabolizing metallo-beta-lactamase-like family. FttA subfamily.</text>
</comment>
<dbReference type="GO" id="GO:0004532">
    <property type="term" value="F:RNA exonuclease activity"/>
    <property type="evidence" value="ECO:0007669"/>
    <property type="project" value="UniProtKB-UniRule"/>
</dbReference>
<evidence type="ECO:0000256" key="11">
    <source>
        <dbReference type="ARBA" id="ARBA00023163"/>
    </source>
</evidence>
<keyword evidence="3 12" id="KW-0479">Metal-binding</keyword>
<dbReference type="Gene3D" id="3.30.300.230">
    <property type="match status" value="1"/>
</dbReference>
<keyword evidence="6 12" id="KW-0862">Zinc</keyword>
<keyword evidence="2 12" id="KW-0540">Nuclease</keyword>
<dbReference type="InterPro" id="IPR001279">
    <property type="entry name" value="Metallo-B-lactamas"/>
</dbReference>
<comment type="cofactor">
    <cofactor evidence="12">
        <name>Zn(2+)</name>
        <dbReference type="ChEBI" id="CHEBI:29105"/>
    </cofactor>
    <text evidence="12">Binds 2 Zn(2+) ions, which are required for nuclease activity.</text>
</comment>
<dbReference type="Gene3D" id="3.40.50.10890">
    <property type="match status" value="1"/>
</dbReference>
<dbReference type="SMART" id="SM00849">
    <property type="entry name" value="Lactamase_B"/>
    <property type="match status" value="1"/>
</dbReference>
<dbReference type="EMBL" id="QEFH01000001">
    <property type="protein sequence ID" value="PVU71699.1"/>
    <property type="molecule type" value="Genomic_DNA"/>
</dbReference>
<feature type="binding site" evidence="12">
    <location>
        <position position="340"/>
    </location>
    <ligand>
        <name>Zn(2+)</name>
        <dbReference type="ChEBI" id="CHEBI:29105"/>
        <label>2</label>
    </ligand>
</feature>
<dbReference type="InterPro" id="IPR022712">
    <property type="entry name" value="Beta_Casp"/>
</dbReference>
<evidence type="ECO:0000313" key="16">
    <source>
        <dbReference type="Proteomes" id="UP000245908"/>
    </source>
</evidence>
<evidence type="ECO:0000256" key="7">
    <source>
        <dbReference type="ARBA" id="ARBA00022839"/>
    </source>
</evidence>
<evidence type="ECO:0000256" key="10">
    <source>
        <dbReference type="ARBA" id="ARBA00023125"/>
    </source>
</evidence>
<keyword evidence="10 12" id="KW-0238">DNA-binding</keyword>
<keyword evidence="8 12" id="KW-0694">RNA-binding</keyword>
<dbReference type="Pfam" id="PF07521">
    <property type="entry name" value="RMMBL"/>
    <property type="match status" value="1"/>
</dbReference>
<keyword evidence="7 12" id="KW-0269">Exonuclease</keyword>
<dbReference type="NCBIfam" id="TIGR03675">
    <property type="entry name" value="arCOG00543"/>
    <property type="match status" value="1"/>
</dbReference>
<dbReference type="SMART" id="SM01027">
    <property type="entry name" value="Beta-Casp"/>
    <property type="match status" value="1"/>
</dbReference>
<dbReference type="InterPro" id="IPR033769">
    <property type="entry name" value="TffA_KH"/>
</dbReference>
<evidence type="ECO:0000313" key="15">
    <source>
        <dbReference type="EMBL" id="PVU71699.1"/>
    </source>
</evidence>
<evidence type="ECO:0000256" key="2">
    <source>
        <dbReference type="ARBA" id="ARBA00022722"/>
    </source>
</evidence>
<dbReference type="PANTHER" id="PTHR11203:SF51">
    <property type="entry name" value="CLEAVAGE AND POLYADENYLATION SPECIFICITY FACTOR"/>
    <property type="match status" value="1"/>
</dbReference>
<dbReference type="Proteomes" id="UP000245908">
    <property type="component" value="Unassembled WGS sequence"/>
</dbReference>
<dbReference type="Pfam" id="PF17214">
    <property type="entry name" value="KH_TffA"/>
    <property type="match status" value="1"/>
</dbReference>
<evidence type="ECO:0000259" key="13">
    <source>
        <dbReference type="SMART" id="SM00849"/>
    </source>
</evidence>
<dbReference type="Pfam" id="PF10996">
    <property type="entry name" value="Beta-Casp"/>
    <property type="match status" value="1"/>
</dbReference>
<dbReference type="Gene3D" id="3.60.15.10">
    <property type="entry name" value="Ribonuclease Z/Hydroxyacylglutathione hydrolase-like"/>
    <property type="match status" value="1"/>
</dbReference>
<dbReference type="InterPro" id="IPR015946">
    <property type="entry name" value="KH_dom-like_a/b"/>
</dbReference>
<dbReference type="AlphaFoldDB" id="A0A2T9WV69"/>
<feature type="domain" description="Metallo-beta-lactamase" evidence="13">
    <location>
        <begin position="182"/>
        <end position="387"/>
    </location>
</feature>
<dbReference type="GO" id="GO:0004521">
    <property type="term" value="F:RNA endonuclease activity"/>
    <property type="evidence" value="ECO:0007669"/>
    <property type="project" value="UniProtKB-UniRule"/>
</dbReference>
<dbReference type="GO" id="GO:0003723">
    <property type="term" value="F:RNA binding"/>
    <property type="evidence" value="ECO:0007669"/>
    <property type="project" value="UniProtKB-UniRule"/>
</dbReference>
<dbReference type="Gene3D" id="3.30.300.20">
    <property type="match status" value="1"/>
</dbReference>
<dbReference type="CDD" id="cd16295">
    <property type="entry name" value="TTHA0252-CPSF-like_MBL-fold"/>
    <property type="match status" value="1"/>
</dbReference>
<dbReference type="SUPFAM" id="SSF56281">
    <property type="entry name" value="Metallo-hydrolase/oxidoreductase"/>
    <property type="match status" value="1"/>
</dbReference>
<keyword evidence="4 12" id="KW-0255">Endonuclease</keyword>
<comment type="caution">
    <text evidence="15">The sequence shown here is derived from an EMBL/GenBank/DDBJ whole genome shotgun (WGS) entry which is preliminary data.</text>
</comment>
<feature type="binding site" evidence="12">
    <location>
        <position position="585"/>
    </location>
    <ligand>
        <name>Zn(2+)</name>
        <dbReference type="ChEBI" id="CHEBI:29105"/>
        <label>2</label>
    </ligand>
</feature>
<proteinExistence type="inferred from homology"/>
<feature type="binding site" evidence="12">
    <location>
        <position position="233"/>
    </location>
    <ligand>
        <name>Zn(2+)</name>
        <dbReference type="ChEBI" id="CHEBI:29105"/>
        <label>1</label>
    </ligand>
</feature>
<accession>A0A2T9WV69</accession>
<evidence type="ECO:0000256" key="8">
    <source>
        <dbReference type="ARBA" id="ARBA00022884"/>
    </source>
</evidence>
<sequence length="617" mass="71015">MMNIKEELLKEFQSKDINRIIFEGPKIVIYVNNVDLFIKGIEIGKNLAQKYKKRIEIRVNPKLLKGEEYIKEKAKEILNGIKIKDIYLEKHRSTLYIETYEPEKIDLNLINKLREETLCNIIIQRAPLKSSKIINVIRAYLHKNSLYKSEFLNKVGEKILERKPQRLDHYRIVFLGAGREVGRSSFLLQTKESNILLDCGLGAGNYSEDRYPILNIPEFDIQNLDAVIISHAHLDHVGFIPYLFRIGWRGPVYLTEPTRDIAALVLLDYLKVSNKQSKNPIFTSKEIKLFLKHSITLNYSEVTDITGDIKISLHNANHIIGSSMVHINIEGKHNVLYTGDYRFNKMPLLERPNTIYQRLETLIIESTYGGFNDKHPSREETEALFIHDIKETIEKGGKVLIPVLAVGRGQDVLLTLLNAIENKILPEVNIYLEGIVWETSMIHTAYPEFLSKEIKEKIESGKNPFERENVIRASKKEREQIITSKEPSIIIATSGMMQGGPILDYFSYAAEDEKNLLAFVSYQAQGTLGRTILDGQREIVLNDRKINIKMKVNKYEGFSGHADHFESISFIKYLRPKPKQVITIHGEIPKPYELASKIYRKFGIYSYAPKNGDIIRL</sequence>
<feature type="binding site" evidence="12">
    <location>
        <position position="236"/>
    </location>
    <ligand>
        <name>Zn(2+)</name>
        <dbReference type="ChEBI" id="CHEBI:29105"/>
        <label>2</label>
    </ligand>
</feature>
<keyword evidence="1 12" id="KW-0806">Transcription termination</keyword>
<comment type="function">
    <text evidence="12">Terminates transcription on the whole genome. Termination is linked to FttA-mediated RNA cleavage and does not require NTP hydrolysis. Cleaves endonucleolytically at the RNA exit channel of RNA polymerase (RNAP); the 5'-3' exonuclease activity of this protein degrades the nascent RNA released from RNAP.</text>
</comment>
<evidence type="ECO:0000256" key="4">
    <source>
        <dbReference type="ARBA" id="ARBA00022759"/>
    </source>
</evidence>
<dbReference type="InterPro" id="IPR011108">
    <property type="entry name" value="RMMBL"/>
</dbReference>
<comment type="subunit">
    <text evidence="12">Homodimer. Interacts with RNA polymerase (RNAP), interacts with the Spt4-Spt5 complex.</text>
</comment>
<keyword evidence="11" id="KW-0804">Transcription</keyword>
<protein>
    <recommendedName>
        <fullName evidence="12">Transcription termination factor FttA</fullName>
        <ecNumber evidence="12">3.1.-.-</ecNumber>
    </recommendedName>
</protein>
<comment type="caution">
    <text evidence="12">Lacks conserved residue(s) required for the propagation of feature annotation.</text>
</comment>
<dbReference type="InterPro" id="IPR050698">
    <property type="entry name" value="MBL"/>
</dbReference>
<dbReference type="GO" id="GO:0008270">
    <property type="term" value="F:zinc ion binding"/>
    <property type="evidence" value="ECO:0007669"/>
    <property type="project" value="UniProtKB-UniRule"/>
</dbReference>
<evidence type="ECO:0000256" key="9">
    <source>
        <dbReference type="ARBA" id="ARBA00023015"/>
    </source>
</evidence>
<dbReference type="EC" id="3.1.-.-" evidence="12"/>
<dbReference type="HAMAP" id="MF_00870">
    <property type="entry name" value="FttA"/>
    <property type="match status" value="1"/>
</dbReference>
<dbReference type="InterPro" id="IPR036866">
    <property type="entry name" value="RibonucZ/Hydroxyglut_hydro"/>
</dbReference>
<feature type="binding site" evidence="12">
    <location>
        <position position="231"/>
    </location>
    <ligand>
        <name>Zn(2+)</name>
        <dbReference type="ChEBI" id="CHEBI:29105"/>
        <label>1</label>
    </ligand>
</feature>
<feature type="domain" description="Beta-Casp" evidence="14">
    <location>
        <begin position="409"/>
        <end position="532"/>
    </location>
</feature>
<evidence type="ECO:0000256" key="6">
    <source>
        <dbReference type="ARBA" id="ARBA00022833"/>
    </source>
</evidence>
<evidence type="ECO:0000256" key="3">
    <source>
        <dbReference type="ARBA" id="ARBA00022723"/>
    </source>
</evidence>
<evidence type="ECO:0000256" key="5">
    <source>
        <dbReference type="ARBA" id="ARBA00022801"/>
    </source>
</evidence>
<dbReference type="Pfam" id="PF16661">
    <property type="entry name" value="Lactamase_B_6"/>
    <property type="match status" value="1"/>
</dbReference>
<dbReference type="InterPro" id="IPR019975">
    <property type="entry name" value="aCPSF1"/>
</dbReference>
<evidence type="ECO:0000259" key="14">
    <source>
        <dbReference type="SMART" id="SM01027"/>
    </source>
</evidence>
<dbReference type="PANTHER" id="PTHR11203">
    <property type="entry name" value="CLEAVAGE AND POLYADENYLATION SPECIFICITY FACTOR FAMILY MEMBER"/>
    <property type="match status" value="1"/>
</dbReference>
<gene>
    <name evidence="12" type="primary">fttA</name>
    <name evidence="15" type="ORF">DDW05_00145</name>
</gene>
<organism evidence="15 16">
    <name type="scientific">Nanobsidianus stetteri</name>
    <dbReference type="NCBI Taxonomy" id="1294122"/>
    <lineage>
        <taxon>Archaea</taxon>
        <taxon>Nanobdellota</taxon>
        <taxon>Candidatus Nanoarchaeia</taxon>
        <taxon>Nanoarchaeales</taxon>
        <taxon>Nanopusillaceae</taxon>
        <taxon>Candidatus Nanobsidianus</taxon>
    </lineage>
</organism>